<dbReference type="RefSeq" id="WP_078982454.1">
    <property type="nucleotide sequence ID" value="NZ_MWQN01000005.1"/>
</dbReference>
<dbReference type="Proteomes" id="UP000190037">
    <property type="component" value="Unassembled WGS sequence"/>
</dbReference>
<evidence type="ECO:0000313" key="4">
    <source>
        <dbReference type="Proteomes" id="UP000190037"/>
    </source>
</evidence>
<reference evidence="3 4" key="1">
    <citation type="submission" date="2017-03" db="EMBL/GenBank/DDBJ databases">
        <title>Draft genome sequence of Streptomyces scabrisporus NF3, endophyte isolated from Amphipterygium adstringens.</title>
        <authorList>
            <person name="Vazquez M."/>
            <person name="Ceapa C.D."/>
            <person name="Rodriguez Luna D."/>
            <person name="Sanchez Esquivel S."/>
        </authorList>
    </citation>
    <scope>NUCLEOTIDE SEQUENCE [LARGE SCALE GENOMIC DNA]</scope>
    <source>
        <strain evidence="3 4">NF3</strain>
    </source>
</reference>
<evidence type="ECO:0000313" key="3">
    <source>
        <dbReference type="EMBL" id="OPC76616.1"/>
    </source>
</evidence>
<keyword evidence="4" id="KW-1185">Reference proteome</keyword>
<proteinExistence type="predicted"/>
<sequence>MAAVAGAVLLAAGCTSSGSGEPASGASATPAVSTHTSVEATGFTRRDAETVFAHYGEVKAQANATRDDRLLAEVEDGPLLAASTGDYAIERAGNEAPKPFKQSDPFVFVPRQQGGHPRYFAVLARNSRWPSTTHGRDLTYFRQERPNDPWKATFSSPINVRNGDAGQPLVDATAPATPFPTPTETFAPDQKAPPSLPAMPALDGENARTLTGEAASKTAGICADFAAYRSRTAAGPTASGERFAPGDRTTGLTGREAETARELGPITWTRDFRTTTDPALPILQLGDGKALVACTFDSLDVTDARQTPGRHILYDKNAKVLRLLGAQPRWIRVERTLAEVAVLAVPPDGAPADVLFSQGTLRAATGTPDE</sequence>
<evidence type="ECO:0000256" key="1">
    <source>
        <dbReference type="SAM" id="MobiDB-lite"/>
    </source>
</evidence>
<dbReference type="OrthoDB" id="4164434at2"/>
<name>A0A1T3NIA9_9ACTN</name>
<dbReference type="InterPro" id="IPR058407">
    <property type="entry name" value="DUF8094"/>
</dbReference>
<dbReference type="AlphaFoldDB" id="A0A1T3NIA9"/>
<evidence type="ECO:0000259" key="2">
    <source>
        <dbReference type="Pfam" id="PF26366"/>
    </source>
</evidence>
<feature type="region of interest" description="Disordered" evidence="1">
    <location>
        <begin position="16"/>
        <end position="40"/>
    </location>
</feature>
<feature type="domain" description="DUF8094" evidence="2">
    <location>
        <begin position="44"/>
        <end position="157"/>
    </location>
</feature>
<accession>A0A1T3NIA9</accession>
<gene>
    <name evidence="3" type="ORF">B4N89_44810</name>
</gene>
<feature type="compositionally biased region" description="Low complexity" evidence="1">
    <location>
        <begin position="16"/>
        <end position="31"/>
    </location>
</feature>
<organism evidence="3 4">
    <name type="scientific">Embleya scabrispora</name>
    <dbReference type="NCBI Taxonomy" id="159449"/>
    <lineage>
        <taxon>Bacteria</taxon>
        <taxon>Bacillati</taxon>
        <taxon>Actinomycetota</taxon>
        <taxon>Actinomycetes</taxon>
        <taxon>Kitasatosporales</taxon>
        <taxon>Streptomycetaceae</taxon>
        <taxon>Embleya</taxon>
    </lineage>
</organism>
<dbReference type="Pfam" id="PF26366">
    <property type="entry name" value="DUF8094"/>
    <property type="match status" value="1"/>
</dbReference>
<comment type="caution">
    <text evidence="3">The sequence shown here is derived from an EMBL/GenBank/DDBJ whole genome shotgun (WGS) entry which is preliminary data.</text>
</comment>
<dbReference type="STRING" id="159449.B4N89_44810"/>
<dbReference type="EMBL" id="MWQN01000005">
    <property type="protein sequence ID" value="OPC76616.1"/>
    <property type="molecule type" value="Genomic_DNA"/>
</dbReference>
<protein>
    <recommendedName>
        <fullName evidence="2">DUF8094 domain-containing protein</fullName>
    </recommendedName>
</protein>